<organism evidence="1 2">
    <name type="scientific">Bacteroides pyogenes DSM 20611 = JCM 6294</name>
    <dbReference type="NCBI Taxonomy" id="1121100"/>
    <lineage>
        <taxon>Bacteria</taxon>
        <taxon>Pseudomonadati</taxon>
        <taxon>Bacteroidota</taxon>
        <taxon>Bacteroidia</taxon>
        <taxon>Bacteroidales</taxon>
        <taxon>Bacteroidaceae</taxon>
        <taxon>Bacteroides</taxon>
    </lineage>
</organism>
<dbReference type="EMBL" id="BAIR01000038">
    <property type="protein sequence ID" value="GAE20110.1"/>
    <property type="molecule type" value="Genomic_DNA"/>
</dbReference>
<dbReference type="AlphaFoldDB" id="W4PK73"/>
<evidence type="ECO:0000313" key="1">
    <source>
        <dbReference type="EMBL" id="GAE20110.1"/>
    </source>
</evidence>
<proteinExistence type="predicted"/>
<comment type="caution">
    <text evidence="1">The sequence shown here is derived from an EMBL/GenBank/DDBJ whole genome shotgun (WGS) entry which is preliminary data.</text>
</comment>
<reference evidence="2" key="1">
    <citation type="journal article" date="2014" name="Genome">
        <title>Draft Genome Sequences of Three Strains of Bacteroides pyogenes Isolated from a Cat and Swine.</title>
        <authorList>
            <person name="Sakamoto M."/>
            <person name="Oshima K."/>
            <person name="Suda W."/>
            <person name="Kitamura K."/>
            <person name="Iida T."/>
            <person name="Hattori M."/>
            <person name="Ohkuma M."/>
        </authorList>
    </citation>
    <scope>NUCLEOTIDE SEQUENCE [LARGE SCALE GENOMIC DNA]</scope>
    <source>
        <strain evidence="2">JCM 6294</strain>
    </source>
</reference>
<evidence type="ECO:0000313" key="2">
    <source>
        <dbReference type="Proteomes" id="UP000018842"/>
    </source>
</evidence>
<dbReference type="Proteomes" id="UP000018842">
    <property type="component" value="Unassembled WGS sequence"/>
</dbReference>
<name>W4PK73_9BACE</name>
<gene>
    <name evidence="1" type="ORF">JCM6294_3259</name>
</gene>
<sequence length="51" mass="5968">MKESGFCHSITTQAKRKRRIPTKSALTEALKIQYTVQQDYKICLFESKDVF</sequence>
<protein>
    <submittedName>
        <fullName evidence="1">Uncharacterized protein</fullName>
    </submittedName>
</protein>
<accession>W4PK73</accession>